<dbReference type="Gene3D" id="2.70.50.70">
    <property type="match status" value="1"/>
</dbReference>
<dbReference type="CDD" id="cd21175">
    <property type="entry name" value="LPMO_AA9"/>
    <property type="match status" value="1"/>
</dbReference>
<comment type="domain">
    <text evidence="5">Has a modular structure: an endo-beta-1,4-glucanase catalytic module at the N-terminus, a linker rich in serines and threonines, and a C-terminal carbohydrate-binding module (CBM).</text>
</comment>
<name>A0A6A6TZK2_9PEZI</name>
<organism evidence="8 9">
    <name type="scientific">Microthyrium microscopicum</name>
    <dbReference type="NCBI Taxonomy" id="703497"/>
    <lineage>
        <taxon>Eukaryota</taxon>
        <taxon>Fungi</taxon>
        <taxon>Dikarya</taxon>
        <taxon>Ascomycota</taxon>
        <taxon>Pezizomycotina</taxon>
        <taxon>Dothideomycetes</taxon>
        <taxon>Dothideomycetes incertae sedis</taxon>
        <taxon>Microthyriales</taxon>
        <taxon>Microthyriaceae</taxon>
        <taxon>Microthyrium</taxon>
    </lineage>
</organism>
<evidence type="ECO:0000256" key="4">
    <source>
        <dbReference type="ARBA" id="ARBA00023157"/>
    </source>
</evidence>
<evidence type="ECO:0000256" key="5">
    <source>
        <dbReference type="RuleBase" id="RU368122"/>
    </source>
</evidence>
<dbReference type="InterPro" id="IPR005103">
    <property type="entry name" value="AA9_LPMO"/>
</dbReference>
<dbReference type="Proteomes" id="UP000799302">
    <property type="component" value="Unassembled WGS sequence"/>
</dbReference>
<evidence type="ECO:0000256" key="6">
    <source>
        <dbReference type="SAM" id="SignalP"/>
    </source>
</evidence>
<gene>
    <name evidence="8" type="ORF">BT63DRAFT_434731</name>
</gene>
<dbReference type="GO" id="GO:0008810">
    <property type="term" value="F:cellulase activity"/>
    <property type="evidence" value="ECO:0007669"/>
    <property type="project" value="UniProtKB-UniRule"/>
</dbReference>
<keyword evidence="5" id="KW-0136">Cellulose degradation</keyword>
<comment type="subcellular location">
    <subcellularLocation>
        <location evidence="2 5">Secreted</location>
    </subcellularLocation>
</comment>
<evidence type="ECO:0000256" key="3">
    <source>
        <dbReference type="ARBA" id="ARBA00022525"/>
    </source>
</evidence>
<dbReference type="EMBL" id="MU004242">
    <property type="protein sequence ID" value="KAF2664741.1"/>
    <property type="molecule type" value="Genomic_DNA"/>
</dbReference>
<protein>
    <recommendedName>
        <fullName evidence="5">AA9 family lytic polysaccharide monooxygenase</fullName>
        <ecNumber evidence="5">1.14.99.56</ecNumber>
    </recommendedName>
    <alternativeName>
        <fullName evidence="5">Endo-beta-1,4-glucanase</fullName>
    </alternativeName>
    <alternativeName>
        <fullName evidence="5">Glycosyl hydrolase 61 family protein</fullName>
    </alternativeName>
</protein>
<keyword evidence="9" id="KW-1185">Reference proteome</keyword>
<comment type="cofactor">
    <cofactor evidence="1">
        <name>Cu(2+)</name>
        <dbReference type="ChEBI" id="CHEBI:29036"/>
    </cofactor>
</comment>
<feature type="chain" id="PRO_5025470132" description="AA9 family lytic polysaccharide monooxygenase" evidence="6">
    <location>
        <begin position="19"/>
        <end position="243"/>
    </location>
</feature>
<dbReference type="AlphaFoldDB" id="A0A6A6TZK2"/>
<evidence type="ECO:0000256" key="1">
    <source>
        <dbReference type="ARBA" id="ARBA00001973"/>
    </source>
</evidence>
<keyword evidence="4 5" id="KW-1015">Disulfide bond</keyword>
<keyword evidence="8" id="KW-0378">Hydrolase</keyword>
<comment type="catalytic activity">
    <reaction evidence="5">
        <text>[(1-&gt;4)-beta-D-glucosyl]n+m + reduced acceptor + O2 = 4-dehydro-beta-D-glucosyl-[(1-&gt;4)-beta-D-glucosyl]n-1 + [(1-&gt;4)-beta-D-glucosyl]m + acceptor + H2O.</text>
        <dbReference type="EC" id="1.14.99.56"/>
    </reaction>
</comment>
<keyword evidence="5" id="KW-0119">Carbohydrate metabolism</keyword>
<evidence type="ECO:0000256" key="2">
    <source>
        <dbReference type="ARBA" id="ARBA00004613"/>
    </source>
</evidence>
<dbReference type="GO" id="GO:0030248">
    <property type="term" value="F:cellulose binding"/>
    <property type="evidence" value="ECO:0007669"/>
    <property type="project" value="UniProtKB-UniRule"/>
</dbReference>
<feature type="signal peptide" evidence="6">
    <location>
        <begin position="1"/>
        <end position="18"/>
    </location>
</feature>
<proteinExistence type="predicted"/>
<accession>A0A6A6TZK2</accession>
<keyword evidence="5" id="KW-0624">Polysaccharide degradation</keyword>
<evidence type="ECO:0000313" key="9">
    <source>
        <dbReference type="Proteomes" id="UP000799302"/>
    </source>
</evidence>
<dbReference type="GO" id="GO:0030245">
    <property type="term" value="P:cellulose catabolic process"/>
    <property type="evidence" value="ECO:0007669"/>
    <property type="project" value="UniProtKB-UniRule"/>
</dbReference>
<dbReference type="PANTHER" id="PTHR33353">
    <property type="entry name" value="PUTATIVE (AFU_ORTHOLOGUE AFUA_1G12560)-RELATED"/>
    <property type="match status" value="1"/>
</dbReference>
<dbReference type="PANTHER" id="PTHR33353:SF19">
    <property type="entry name" value="GLYCOSYLHYDROLASE FAMILY 61-8 PROTEIN"/>
    <property type="match status" value="1"/>
</dbReference>
<reference evidence="8" key="1">
    <citation type="journal article" date="2020" name="Stud. Mycol.">
        <title>101 Dothideomycetes genomes: a test case for predicting lifestyles and emergence of pathogens.</title>
        <authorList>
            <person name="Haridas S."/>
            <person name="Albert R."/>
            <person name="Binder M."/>
            <person name="Bloem J."/>
            <person name="Labutti K."/>
            <person name="Salamov A."/>
            <person name="Andreopoulos B."/>
            <person name="Baker S."/>
            <person name="Barry K."/>
            <person name="Bills G."/>
            <person name="Bluhm B."/>
            <person name="Cannon C."/>
            <person name="Castanera R."/>
            <person name="Culley D."/>
            <person name="Daum C."/>
            <person name="Ezra D."/>
            <person name="Gonzalez J."/>
            <person name="Henrissat B."/>
            <person name="Kuo A."/>
            <person name="Liang C."/>
            <person name="Lipzen A."/>
            <person name="Lutzoni F."/>
            <person name="Magnuson J."/>
            <person name="Mondo S."/>
            <person name="Nolan M."/>
            <person name="Ohm R."/>
            <person name="Pangilinan J."/>
            <person name="Park H.-J."/>
            <person name="Ramirez L."/>
            <person name="Alfaro M."/>
            <person name="Sun H."/>
            <person name="Tritt A."/>
            <person name="Yoshinaga Y."/>
            <person name="Zwiers L.-H."/>
            <person name="Turgeon B."/>
            <person name="Goodwin S."/>
            <person name="Spatafora J."/>
            <person name="Crous P."/>
            <person name="Grigoriev I."/>
        </authorList>
    </citation>
    <scope>NUCLEOTIDE SEQUENCE</scope>
    <source>
        <strain evidence="8">CBS 115976</strain>
    </source>
</reference>
<sequence length="243" mass="25649">MKTTIYAASLLLAGSVSAHGGVISYTIDGKTYAGLSTSPPPGGAANTIQRSWAKLDPIRDPNSPNLACNSPGAPAKLSATATAGATITAKWNNWPHNSGPLLVWMTECKGDCSTFSPAGADWFKIYQEGLLSGTIGHGKWATRQMIENNESLSVKIPESLKPGNYLIRHETINLARAPAEFYPECAQLKVVGSGSASPSEQFRAKLPGAYHKSDSAFAHAYSDAAVSSNTKYVIPGPPVWTGN</sequence>
<feature type="domain" description="Auxiliary Activity family 9 catalytic" evidence="7">
    <location>
        <begin position="19"/>
        <end position="222"/>
    </location>
</feature>
<keyword evidence="6" id="KW-0732">Signal</keyword>
<comment type="function">
    <text evidence="5">Lytic polysaccharide monooxygenase (LMPO) that depolymerizes crystalline and amorphous polysaccharides via the oxidation of scissile alpha- or beta-(1-4)-glycosidic bonds, yielding C1 and/or C4 oxidation products. Catalysis by LPMOs requires the reduction of the active-site copper from Cu(II) to Cu(I) by a reducing agent and H(2)O(2) or O(2) as a cosubstrate.</text>
</comment>
<dbReference type="Pfam" id="PF03443">
    <property type="entry name" value="AA9"/>
    <property type="match status" value="1"/>
</dbReference>
<dbReference type="InterPro" id="IPR049892">
    <property type="entry name" value="AA9"/>
</dbReference>
<dbReference type="EC" id="1.14.99.56" evidence="5"/>
<dbReference type="OrthoDB" id="4849160at2759"/>
<keyword evidence="3 5" id="KW-0964">Secreted</keyword>
<evidence type="ECO:0000259" key="7">
    <source>
        <dbReference type="Pfam" id="PF03443"/>
    </source>
</evidence>
<dbReference type="GO" id="GO:0005576">
    <property type="term" value="C:extracellular region"/>
    <property type="evidence" value="ECO:0007669"/>
    <property type="project" value="UniProtKB-SubCell"/>
</dbReference>
<evidence type="ECO:0000313" key="8">
    <source>
        <dbReference type="EMBL" id="KAF2664741.1"/>
    </source>
</evidence>